<dbReference type="RefSeq" id="WP_075209123.1">
    <property type="nucleotide sequence ID" value="NZ_LJIX01000006.1"/>
</dbReference>
<evidence type="ECO:0000313" key="2">
    <source>
        <dbReference type="Proteomes" id="UP000050996"/>
    </source>
</evidence>
<dbReference type="InterPro" id="IPR025855">
    <property type="entry name" value="Replic_Relax"/>
</dbReference>
<sequence length="197" mass="22836">MQATIAKEQRQESILLSLKKLGFLSRSQIQRLHRLGGDRNANRILSDMCDYLNTVRLGENIYYLNAAGRERVGATKVLKKTHQITHHLMRNSLYFAHGCPSSWKSEVKLAVKNEVTVIADALFTLAGRYFICEVDNAQKMNENRAKLAKYRRLIELGVFEKSPKFIWITTTEYRRKQLTKMCECLDARIYTRGDFDV</sequence>
<evidence type="ECO:0000313" key="1">
    <source>
        <dbReference type="EMBL" id="KQL18872.1"/>
    </source>
</evidence>
<gene>
    <name evidence="1" type="ORF">AN957_10025</name>
</gene>
<keyword evidence="2" id="KW-1185">Reference proteome</keyword>
<name>A0A0Q3QMK7_9BACI</name>
<reference evidence="1 2" key="1">
    <citation type="submission" date="2015-09" db="EMBL/GenBank/DDBJ databases">
        <title>Genome sequencing project for genomic taxonomy and phylogenomics of Bacillus-like bacteria.</title>
        <authorList>
            <person name="Liu B."/>
            <person name="Wang J."/>
            <person name="Zhu Y."/>
            <person name="Liu G."/>
            <person name="Chen Q."/>
            <person name="Chen Z."/>
            <person name="Lan J."/>
            <person name="Che J."/>
            <person name="Ge C."/>
            <person name="Shi H."/>
            <person name="Pan Z."/>
            <person name="Liu X."/>
        </authorList>
    </citation>
    <scope>NUCLEOTIDE SEQUENCE [LARGE SCALE GENOMIC DNA]</scope>
    <source>
        <strain evidence="1 2">FJAT-18043</strain>
    </source>
</reference>
<dbReference type="AlphaFoldDB" id="A0A0Q3QMK7"/>
<dbReference type="EMBL" id="LJIX01000006">
    <property type="protein sequence ID" value="KQL18872.1"/>
    <property type="molecule type" value="Genomic_DNA"/>
</dbReference>
<dbReference type="Pfam" id="PF13814">
    <property type="entry name" value="Replic_Relax"/>
    <property type="match status" value="1"/>
</dbReference>
<comment type="caution">
    <text evidence="1">The sequence shown here is derived from an EMBL/GenBank/DDBJ whole genome shotgun (WGS) entry which is preliminary data.</text>
</comment>
<organism evidence="1 2">
    <name type="scientific">Cytobacillus solani</name>
    <dbReference type="NCBI Taxonomy" id="1637975"/>
    <lineage>
        <taxon>Bacteria</taxon>
        <taxon>Bacillati</taxon>
        <taxon>Bacillota</taxon>
        <taxon>Bacilli</taxon>
        <taxon>Bacillales</taxon>
        <taxon>Bacillaceae</taxon>
        <taxon>Cytobacillus</taxon>
    </lineage>
</organism>
<evidence type="ECO:0008006" key="3">
    <source>
        <dbReference type="Google" id="ProtNLM"/>
    </source>
</evidence>
<accession>A0A0Q3QMK7</accession>
<dbReference type="Proteomes" id="UP000050996">
    <property type="component" value="Unassembled WGS sequence"/>
</dbReference>
<dbReference type="STRING" id="1637975.AN957_10025"/>
<proteinExistence type="predicted"/>
<protein>
    <recommendedName>
        <fullName evidence="3">Replication-relaxation</fullName>
    </recommendedName>
</protein>
<dbReference type="PATRIC" id="fig|1637975.4.peg.1790"/>